<dbReference type="InterPro" id="IPR039254">
    <property type="entry name" value="Rds1"/>
</dbReference>
<accession>A0A6A6PAP9</accession>
<dbReference type="Proteomes" id="UP000799766">
    <property type="component" value="Unassembled WGS sequence"/>
</dbReference>
<evidence type="ECO:0000313" key="1">
    <source>
        <dbReference type="EMBL" id="KAF2461020.1"/>
    </source>
</evidence>
<sequence>MPEASAAAGGITDVDILQFALTAEHLESAFYEQGFQMFPASDFMALGLNEADIAALQKVGETEATHVSLLLSAIAGAGFQPVAPCEYDFGFTDAAAMVQTAGVLEAVGVAAYLGAAPLVTDPAILSTAASIVTVEGRHQTFIRSAQGVEPIPGAFDTALGVRGVFTLASPFIVSCPEGSNLNIEAFPAIELQNAANVVPGVELALAEPAIPEGAMFCAFMNQGGVLFEAIEGGSCVTPQQLAGEVFMMFTSEKEIADDFVLAG</sequence>
<proteinExistence type="predicted"/>
<dbReference type="PANTHER" id="PTHR38705">
    <property type="entry name" value="PROTEIN RDS1"/>
    <property type="match status" value="1"/>
</dbReference>
<dbReference type="AlphaFoldDB" id="A0A6A6PAP9"/>
<organism evidence="1 2">
    <name type="scientific">Lineolata rhizophorae</name>
    <dbReference type="NCBI Taxonomy" id="578093"/>
    <lineage>
        <taxon>Eukaryota</taxon>
        <taxon>Fungi</taxon>
        <taxon>Dikarya</taxon>
        <taxon>Ascomycota</taxon>
        <taxon>Pezizomycotina</taxon>
        <taxon>Dothideomycetes</taxon>
        <taxon>Dothideomycetes incertae sedis</taxon>
        <taxon>Lineolatales</taxon>
        <taxon>Lineolataceae</taxon>
        <taxon>Lineolata</taxon>
    </lineage>
</organism>
<evidence type="ECO:0000313" key="2">
    <source>
        <dbReference type="Proteomes" id="UP000799766"/>
    </source>
</evidence>
<dbReference type="SUPFAM" id="SSF47240">
    <property type="entry name" value="Ferritin-like"/>
    <property type="match status" value="1"/>
</dbReference>
<dbReference type="CDD" id="cd00657">
    <property type="entry name" value="Ferritin_like"/>
    <property type="match status" value="1"/>
</dbReference>
<keyword evidence="2" id="KW-1185">Reference proteome</keyword>
<dbReference type="PANTHER" id="PTHR38705:SF1">
    <property type="entry name" value="PROTEIN RDS1"/>
    <property type="match status" value="1"/>
</dbReference>
<dbReference type="InterPro" id="IPR012347">
    <property type="entry name" value="Ferritin-like"/>
</dbReference>
<name>A0A6A6PAP9_9PEZI</name>
<dbReference type="EMBL" id="MU001672">
    <property type="protein sequence ID" value="KAF2461020.1"/>
    <property type="molecule type" value="Genomic_DNA"/>
</dbReference>
<dbReference type="InterPro" id="IPR009078">
    <property type="entry name" value="Ferritin-like_SF"/>
</dbReference>
<dbReference type="Pfam" id="PF13668">
    <property type="entry name" value="Ferritin_2"/>
    <property type="match status" value="1"/>
</dbReference>
<protein>
    <submittedName>
        <fullName evidence="1">Ferritin-like domain-containing protein</fullName>
    </submittedName>
</protein>
<reference evidence="1" key="1">
    <citation type="journal article" date="2020" name="Stud. Mycol.">
        <title>101 Dothideomycetes genomes: a test case for predicting lifestyles and emergence of pathogens.</title>
        <authorList>
            <person name="Haridas S."/>
            <person name="Albert R."/>
            <person name="Binder M."/>
            <person name="Bloem J."/>
            <person name="Labutti K."/>
            <person name="Salamov A."/>
            <person name="Andreopoulos B."/>
            <person name="Baker S."/>
            <person name="Barry K."/>
            <person name="Bills G."/>
            <person name="Bluhm B."/>
            <person name="Cannon C."/>
            <person name="Castanera R."/>
            <person name="Culley D."/>
            <person name="Daum C."/>
            <person name="Ezra D."/>
            <person name="Gonzalez J."/>
            <person name="Henrissat B."/>
            <person name="Kuo A."/>
            <person name="Liang C."/>
            <person name="Lipzen A."/>
            <person name="Lutzoni F."/>
            <person name="Magnuson J."/>
            <person name="Mondo S."/>
            <person name="Nolan M."/>
            <person name="Ohm R."/>
            <person name="Pangilinan J."/>
            <person name="Park H.-J."/>
            <person name="Ramirez L."/>
            <person name="Alfaro M."/>
            <person name="Sun H."/>
            <person name="Tritt A."/>
            <person name="Yoshinaga Y."/>
            <person name="Zwiers L.-H."/>
            <person name="Turgeon B."/>
            <person name="Goodwin S."/>
            <person name="Spatafora J."/>
            <person name="Crous P."/>
            <person name="Grigoriev I."/>
        </authorList>
    </citation>
    <scope>NUCLEOTIDE SEQUENCE</scope>
    <source>
        <strain evidence="1">ATCC 16933</strain>
    </source>
</reference>
<dbReference type="OrthoDB" id="1001765at2759"/>
<gene>
    <name evidence="1" type="ORF">BDY21DRAFT_279869</name>
</gene>
<dbReference type="Gene3D" id="1.20.1260.10">
    <property type="match status" value="1"/>
</dbReference>